<reference evidence="6" key="1">
    <citation type="submission" date="2023-06" db="EMBL/GenBank/DDBJ databases">
        <authorList>
            <person name="Jiang Y."/>
            <person name="Liu Q."/>
        </authorList>
    </citation>
    <scope>NUCLEOTIDE SEQUENCE</scope>
    <source>
        <strain evidence="6">CGMCC 1.12090</strain>
    </source>
</reference>
<protein>
    <recommendedName>
        <fullName evidence="5">Flagellar protein FliT</fullName>
    </recommendedName>
</protein>
<keyword evidence="6" id="KW-0282">Flagellum</keyword>
<proteinExistence type="predicted"/>
<keyword evidence="6" id="KW-0969">Cilium</keyword>
<name>A0ABT8SA82_9BURK</name>
<dbReference type="Proteomes" id="UP001169027">
    <property type="component" value="Unassembled WGS sequence"/>
</dbReference>
<evidence type="ECO:0000256" key="3">
    <source>
        <dbReference type="ARBA" id="ARBA00022795"/>
    </source>
</evidence>
<evidence type="ECO:0000313" key="6">
    <source>
        <dbReference type="EMBL" id="MDO1535813.1"/>
    </source>
</evidence>
<evidence type="ECO:0000256" key="1">
    <source>
        <dbReference type="ARBA" id="ARBA00004514"/>
    </source>
</evidence>
<evidence type="ECO:0000313" key="7">
    <source>
        <dbReference type="Proteomes" id="UP001169027"/>
    </source>
</evidence>
<keyword evidence="3" id="KW-1005">Bacterial flagellum biogenesis</keyword>
<organism evidence="6 7">
    <name type="scientific">Variovorax ginsengisoli</name>
    <dbReference type="NCBI Taxonomy" id="363844"/>
    <lineage>
        <taxon>Bacteria</taxon>
        <taxon>Pseudomonadati</taxon>
        <taxon>Pseudomonadota</taxon>
        <taxon>Betaproteobacteria</taxon>
        <taxon>Burkholderiales</taxon>
        <taxon>Comamonadaceae</taxon>
        <taxon>Variovorax</taxon>
    </lineage>
</organism>
<dbReference type="RefSeq" id="WP_301813646.1">
    <property type="nucleotide sequence ID" value="NZ_JAUJZH010000022.1"/>
</dbReference>
<comment type="caution">
    <text evidence="6">The sequence shown here is derived from an EMBL/GenBank/DDBJ whole genome shotgun (WGS) entry which is preliminary data.</text>
</comment>
<dbReference type="Pfam" id="PF05400">
    <property type="entry name" value="FliT"/>
    <property type="match status" value="1"/>
</dbReference>
<keyword evidence="7" id="KW-1185">Reference proteome</keyword>
<dbReference type="EMBL" id="JAUKVY010000022">
    <property type="protein sequence ID" value="MDO1535813.1"/>
    <property type="molecule type" value="Genomic_DNA"/>
</dbReference>
<accession>A0ABT8SA82</accession>
<dbReference type="InterPro" id="IPR008622">
    <property type="entry name" value="FliT"/>
</dbReference>
<keyword evidence="4" id="KW-0143">Chaperone</keyword>
<sequence>MATRSEVVHCYGQLASGVALMAELARSKEWGRLPALEEQCAAIVERLKVLVPLETLDPSQFEEALRLIERIRVDQDEVCGLVKPQIEQLLSRMGYLHQQRNLGKAYGPPH</sequence>
<comment type="subcellular location">
    <subcellularLocation>
        <location evidence="1">Cytoplasm</location>
        <location evidence="1">Cytosol</location>
    </subcellularLocation>
</comment>
<dbReference type="Gene3D" id="1.20.58.380">
    <property type="entry name" value="Flagellar protein flit"/>
    <property type="match status" value="1"/>
</dbReference>
<keyword evidence="6" id="KW-0966">Cell projection</keyword>
<gene>
    <name evidence="6" type="ORF">Q2T77_26360</name>
</gene>
<evidence type="ECO:0000256" key="5">
    <source>
        <dbReference type="ARBA" id="ARBA00093797"/>
    </source>
</evidence>
<evidence type="ECO:0000256" key="2">
    <source>
        <dbReference type="ARBA" id="ARBA00022490"/>
    </source>
</evidence>
<keyword evidence="2" id="KW-0963">Cytoplasm</keyword>
<evidence type="ECO:0000256" key="4">
    <source>
        <dbReference type="ARBA" id="ARBA00023186"/>
    </source>
</evidence>